<name>A0A454TM83_9RALS</name>
<evidence type="ECO:0000256" key="2">
    <source>
        <dbReference type="SAM" id="MobiDB-lite"/>
    </source>
</evidence>
<keyword evidence="1" id="KW-0175">Coiled coil</keyword>
<sequence length="350" mass="37855">MAKKMAERTSGIQAEPTKKGPAAKENVPVTATGRLLDAQMRVNGAIDRAESAEARATAAESEAEALRSELTSARERLQSLQGTHASDAGVSEIDITTLVEKPGRRRILSPTEYAELKANLAVNALIHPIVYRPLGDGRNEIVSGANRVKIYREELGRQTILGVPFTGDEKQAELGATFSNLLAPSLPDFEKYRQFARLQAEFGLSRQDIISASGLSTSHVARILAFDKLSEAARELIAKRPDRVGGNAAEEFAALSSAGNEEAVVSAIRALVDDETMTQKRALEMARQKPAKKPQVSGRAINIGRRKLCEVTVRSGVVGVRFAGKEVDGVAEKWADKIEAFIRAEIANEE</sequence>
<comment type="caution">
    <text evidence="3">The sequence shown here is derived from an EMBL/GenBank/DDBJ whole genome shotgun (WGS) entry which is preliminary data.</text>
</comment>
<accession>A0A454TM83</accession>
<feature type="coiled-coil region" evidence="1">
    <location>
        <begin position="42"/>
        <end position="83"/>
    </location>
</feature>
<dbReference type="AlphaFoldDB" id="A0A454TM83"/>
<dbReference type="InterPro" id="IPR036086">
    <property type="entry name" value="ParB/Sulfiredoxin_sf"/>
</dbReference>
<dbReference type="GO" id="GO:0007059">
    <property type="term" value="P:chromosome segregation"/>
    <property type="evidence" value="ECO:0007669"/>
    <property type="project" value="TreeGrafter"/>
</dbReference>
<evidence type="ECO:0000313" key="4">
    <source>
        <dbReference type="Proteomes" id="UP000271222"/>
    </source>
</evidence>
<gene>
    <name evidence="3" type="ORF">EGA29_19240</name>
</gene>
<dbReference type="Gene3D" id="1.10.10.2830">
    <property type="match status" value="1"/>
</dbReference>
<dbReference type="InterPro" id="IPR050336">
    <property type="entry name" value="Chromosome_partition/occlusion"/>
</dbReference>
<reference evidence="3 4" key="1">
    <citation type="submission" date="2018-10" db="EMBL/GenBank/DDBJ databases">
        <title>Draft Genome Sequence of Ralstonia pseudosolanacearum (R. solanacearum phylotype I) Strain Tg03 Isolated from Luffa cylindrica in China.</title>
        <authorList>
            <person name="Yuan G.-Q."/>
            <person name="Li Q.-Q."/>
            <person name="Zhang Y.-W."/>
        </authorList>
    </citation>
    <scope>NUCLEOTIDE SEQUENCE [LARGE SCALE GENOMIC DNA]</scope>
    <source>
        <strain evidence="3 4">Tg03</strain>
    </source>
</reference>
<dbReference type="PANTHER" id="PTHR33375:SF1">
    <property type="entry name" value="CHROMOSOME-PARTITIONING PROTEIN PARB-RELATED"/>
    <property type="match status" value="1"/>
</dbReference>
<dbReference type="EMBL" id="RJTL01000035">
    <property type="protein sequence ID" value="RNM03247.1"/>
    <property type="molecule type" value="Genomic_DNA"/>
</dbReference>
<evidence type="ECO:0000256" key="1">
    <source>
        <dbReference type="SAM" id="Coils"/>
    </source>
</evidence>
<dbReference type="PANTHER" id="PTHR33375">
    <property type="entry name" value="CHROMOSOME-PARTITIONING PROTEIN PARB-RELATED"/>
    <property type="match status" value="1"/>
</dbReference>
<dbReference type="Proteomes" id="UP000271222">
    <property type="component" value="Unassembled WGS sequence"/>
</dbReference>
<organism evidence="3 4">
    <name type="scientific">Ralstonia pseudosolanacearum</name>
    <dbReference type="NCBI Taxonomy" id="1310165"/>
    <lineage>
        <taxon>Bacteria</taxon>
        <taxon>Pseudomonadati</taxon>
        <taxon>Pseudomonadota</taxon>
        <taxon>Betaproteobacteria</taxon>
        <taxon>Burkholderiales</taxon>
        <taxon>Burkholderiaceae</taxon>
        <taxon>Ralstonia</taxon>
        <taxon>Ralstonia solanacearum species complex</taxon>
    </lineage>
</organism>
<dbReference type="OrthoDB" id="8677451at2"/>
<dbReference type="SUPFAM" id="SSF110849">
    <property type="entry name" value="ParB/Sulfiredoxin"/>
    <property type="match status" value="1"/>
</dbReference>
<protein>
    <submittedName>
        <fullName evidence="3">Chromosome partitioning protein ParB</fullName>
    </submittedName>
</protein>
<feature type="region of interest" description="Disordered" evidence="2">
    <location>
        <begin position="1"/>
        <end position="29"/>
    </location>
</feature>
<proteinExistence type="predicted"/>
<dbReference type="SUPFAM" id="SSF109709">
    <property type="entry name" value="KorB DNA-binding domain-like"/>
    <property type="match status" value="1"/>
</dbReference>
<evidence type="ECO:0000313" key="3">
    <source>
        <dbReference type="EMBL" id="RNM03247.1"/>
    </source>
</evidence>
<dbReference type="GO" id="GO:0005694">
    <property type="term" value="C:chromosome"/>
    <property type="evidence" value="ECO:0007669"/>
    <property type="project" value="TreeGrafter"/>
</dbReference>